<dbReference type="PROSITE" id="PS51257">
    <property type="entry name" value="PROKAR_LIPOPROTEIN"/>
    <property type="match status" value="1"/>
</dbReference>
<dbReference type="PANTHER" id="PTHR46825">
    <property type="entry name" value="D-ALANYL-D-ALANINE-CARBOXYPEPTIDASE/ENDOPEPTIDASE AMPH"/>
    <property type="match status" value="1"/>
</dbReference>
<feature type="domain" description="Beta-lactamase-related" evidence="1">
    <location>
        <begin position="54"/>
        <end position="369"/>
    </location>
</feature>
<dbReference type="SUPFAM" id="SSF56601">
    <property type="entry name" value="beta-lactamase/transpeptidase-like"/>
    <property type="match status" value="1"/>
</dbReference>
<protein>
    <submittedName>
        <fullName evidence="2">Beta-lactamase family protein</fullName>
    </submittedName>
</protein>
<evidence type="ECO:0000259" key="1">
    <source>
        <dbReference type="Pfam" id="PF00144"/>
    </source>
</evidence>
<dbReference type="InterPro" id="IPR012338">
    <property type="entry name" value="Beta-lactam/transpept-like"/>
</dbReference>
<dbReference type="Proteomes" id="UP001165489">
    <property type="component" value="Unassembled WGS sequence"/>
</dbReference>
<dbReference type="Pfam" id="PF00144">
    <property type="entry name" value="Beta-lactamase"/>
    <property type="match status" value="1"/>
</dbReference>
<gene>
    <name evidence="2" type="ORF">MM239_19535</name>
</gene>
<comment type="caution">
    <text evidence="2">The sequence shown here is derived from an EMBL/GenBank/DDBJ whole genome shotgun (WGS) entry which is preliminary data.</text>
</comment>
<evidence type="ECO:0000313" key="2">
    <source>
        <dbReference type="EMBL" id="MCH7411588.1"/>
    </source>
</evidence>
<keyword evidence="3" id="KW-1185">Reference proteome</keyword>
<evidence type="ECO:0000313" key="3">
    <source>
        <dbReference type="Proteomes" id="UP001165489"/>
    </source>
</evidence>
<dbReference type="EMBL" id="JAKZGP010000090">
    <property type="protein sequence ID" value="MCH7411588.1"/>
    <property type="molecule type" value="Genomic_DNA"/>
</dbReference>
<dbReference type="PANTHER" id="PTHR46825:SF12">
    <property type="entry name" value="PENICILLIN-BINDING PROTEIN 4"/>
    <property type="match status" value="1"/>
</dbReference>
<organism evidence="2 3">
    <name type="scientific">Belliella filtrata</name>
    <dbReference type="NCBI Taxonomy" id="2923435"/>
    <lineage>
        <taxon>Bacteria</taxon>
        <taxon>Pseudomonadati</taxon>
        <taxon>Bacteroidota</taxon>
        <taxon>Cytophagia</taxon>
        <taxon>Cytophagales</taxon>
        <taxon>Cyclobacteriaceae</taxon>
        <taxon>Belliella</taxon>
    </lineage>
</organism>
<dbReference type="RefSeq" id="WP_241350020.1">
    <property type="nucleotide sequence ID" value="NZ_JAKZGP010000090.1"/>
</dbReference>
<reference evidence="2" key="1">
    <citation type="submission" date="2022-03" db="EMBL/GenBank/DDBJ databases">
        <title>De novo assembled genomes of Belliella spp. (Cyclobacteriaceae) strains.</title>
        <authorList>
            <person name="Szabo A."/>
            <person name="Korponai K."/>
            <person name="Felfoldi T."/>
        </authorList>
    </citation>
    <scope>NUCLEOTIDE SEQUENCE</scope>
    <source>
        <strain evidence="2">DSM 111904</strain>
    </source>
</reference>
<proteinExistence type="predicted"/>
<sequence length="493" mass="54821">MKIGYTLIIALIFLFFSCSHKDNGSVDFEINEIENNLTTAIQIEGESPSKYNLSDRMIHYNVPGVSIAVIKGGKIHWAKGYGVVSTINSKEVVVNENTLFQAGSISKPLAALSVLKLFEEGLLDLDTDINTYLDGWKIPDNQFTKDNKVTLKQLLSHTSGLTGHGFPGYKRNQSLPNLIQVLNGQGNTAAIILDTIPGSIWRYSGGGYTLMEKIVEDVSGLSFEQIMYKKVLQPIGMTNSTFQQPLPIGLESLASAAYNRKGEIIDGFWHNYPEKAAAGLWTTPSELAKYCIEIQQILAGKENRFLSKETIELMLTKGLNNWGLGPSLRWDADSLIFQHGGKNEGFTTEMIAFANRGDGVIIMTNADNGRPLINEILYSISAYYGWGIKEPELIASYESDLDHLKSLIGKYKYNEEGGSVPDVNGELVVEVILENRKLKMIDSNGYLNSVLSQTGELTFIAMDGGEEIVFVKNEKPKSYSFLYYDFFQFDKIE</sequence>
<dbReference type="Gene3D" id="3.40.710.10">
    <property type="entry name" value="DD-peptidase/beta-lactamase superfamily"/>
    <property type="match status" value="1"/>
</dbReference>
<dbReference type="InterPro" id="IPR050491">
    <property type="entry name" value="AmpC-like"/>
</dbReference>
<accession>A0ABS9V5B3</accession>
<dbReference type="InterPro" id="IPR001466">
    <property type="entry name" value="Beta-lactam-related"/>
</dbReference>
<name>A0ABS9V5B3_9BACT</name>